<comment type="similarity">
    <text evidence="1">Belongs to the glycosyltransferase 2 family.</text>
</comment>
<evidence type="ECO:0000256" key="3">
    <source>
        <dbReference type="ARBA" id="ARBA00022679"/>
    </source>
</evidence>
<feature type="domain" description="Glycosyltransferase 2-like" evidence="4">
    <location>
        <begin position="12"/>
        <end position="141"/>
    </location>
</feature>
<reference evidence="5 6" key="1">
    <citation type="submission" date="2019-09" db="EMBL/GenBank/DDBJ databases">
        <title>Genome of Aliivibrio finisterrensis LMG 23869 (type strain).</title>
        <authorList>
            <person name="Bowman J.P."/>
        </authorList>
    </citation>
    <scope>NUCLEOTIDE SEQUENCE [LARGE SCALE GENOMIC DNA]</scope>
    <source>
        <strain evidence="5 6">LMG 23869</strain>
    </source>
</reference>
<dbReference type="PANTHER" id="PTHR43685:SF5">
    <property type="entry name" value="GLYCOSYLTRANSFERASE EPSE-RELATED"/>
    <property type="match status" value="1"/>
</dbReference>
<accession>A0A6N6RNY0</accession>
<dbReference type="InterPro" id="IPR029044">
    <property type="entry name" value="Nucleotide-diphossugar_trans"/>
</dbReference>
<dbReference type="Pfam" id="PF00535">
    <property type="entry name" value="Glycos_transf_2"/>
    <property type="match status" value="1"/>
</dbReference>
<dbReference type="AlphaFoldDB" id="A0A6N6RNY0"/>
<proteinExistence type="inferred from homology"/>
<keyword evidence="3 5" id="KW-0808">Transferase</keyword>
<dbReference type="PANTHER" id="PTHR43685">
    <property type="entry name" value="GLYCOSYLTRANSFERASE"/>
    <property type="match status" value="1"/>
</dbReference>
<protein>
    <submittedName>
        <fullName evidence="5">Glycosyltransferase</fullName>
    </submittedName>
</protein>
<evidence type="ECO:0000256" key="1">
    <source>
        <dbReference type="ARBA" id="ARBA00006739"/>
    </source>
</evidence>
<evidence type="ECO:0000256" key="2">
    <source>
        <dbReference type="ARBA" id="ARBA00022676"/>
    </source>
</evidence>
<organism evidence="5 6">
    <name type="scientific">Aliivibrio finisterrensis</name>
    <dbReference type="NCBI Taxonomy" id="511998"/>
    <lineage>
        <taxon>Bacteria</taxon>
        <taxon>Pseudomonadati</taxon>
        <taxon>Pseudomonadota</taxon>
        <taxon>Gammaproteobacteria</taxon>
        <taxon>Vibrionales</taxon>
        <taxon>Vibrionaceae</taxon>
        <taxon>Aliivibrio</taxon>
    </lineage>
</organism>
<dbReference type="InterPro" id="IPR050834">
    <property type="entry name" value="Glycosyltransf_2"/>
</dbReference>
<name>A0A6N6RNY0_9GAMM</name>
<dbReference type="EMBL" id="WBVP01000033">
    <property type="protein sequence ID" value="KAB2823164.1"/>
    <property type="molecule type" value="Genomic_DNA"/>
</dbReference>
<comment type="caution">
    <text evidence="5">The sequence shown here is derived from an EMBL/GenBank/DDBJ whole genome shotgun (WGS) entry which is preliminary data.</text>
</comment>
<dbReference type="GO" id="GO:0016757">
    <property type="term" value="F:glycosyltransferase activity"/>
    <property type="evidence" value="ECO:0007669"/>
    <property type="project" value="UniProtKB-KW"/>
</dbReference>
<dbReference type="Proteomes" id="UP000434870">
    <property type="component" value="Unassembled WGS sequence"/>
</dbReference>
<gene>
    <name evidence="5" type="ORF">F8B77_16780</name>
</gene>
<evidence type="ECO:0000313" key="5">
    <source>
        <dbReference type="EMBL" id="KAB2823164.1"/>
    </source>
</evidence>
<evidence type="ECO:0000313" key="6">
    <source>
        <dbReference type="Proteomes" id="UP000434870"/>
    </source>
</evidence>
<sequence length="275" mass="31447">MLKVVIILSSISVVLAVYIKTSVCHIKRCFDSIVSQTLKPHEIIVVFDGPVTRELTMFICDSKLEFSKIGIDVVLVSTLSNNGPGVARNLGVSISSMSFVAIMDSDDYCDSSRFEIQLEKIREGYDVVGGYISEIYNGSHIVKQVPENNDEILAALPDRNVMNNVTLFVKKDAFLLSGGYAPLRYGEDYILWFRLKHIGARFYNITRPLVYIDADEDFFSRRRGWQVFKREVIYITFLFREGHISSLKFVRKVMRGLTIRFLPSGLLEILYNRCR</sequence>
<keyword evidence="2" id="KW-0328">Glycosyltransferase</keyword>
<dbReference type="InterPro" id="IPR001173">
    <property type="entry name" value="Glyco_trans_2-like"/>
</dbReference>
<dbReference type="SUPFAM" id="SSF53448">
    <property type="entry name" value="Nucleotide-diphospho-sugar transferases"/>
    <property type="match status" value="1"/>
</dbReference>
<evidence type="ECO:0000259" key="4">
    <source>
        <dbReference type="Pfam" id="PF00535"/>
    </source>
</evidence>
<dbReference type="Gene3D" id="3.90.550.10">
    <property type="entry name" value="Spore Coat Polysaccharide Biosynthesis Protein SpsA, Chain A"/>
    <property type="match status" value="1"/>
</dbReference>